<dbReference type="Proteomes" id="UP001190700">
    <property type="component" value="Unassembled WGS sequence"/>
</dbReference>
<name>A0AAE0EU13_9CHLO</name>
<keyword evidence="1" id="KW-0175">Coiled coil</keyword>
<evidence type="ECO:0000256" key="2">
    <source>
        <dbReference type="SAM" id="MobiDB-lite"/>
    </source>
</evidence>
<evidence type="ECO:0000313" key="4">
    <source>
        <dbReference type="Proteomes" id="UP001190700"/>
    </source>
</evidence>
<feature type="compositionally biased region" description="Gly residues" evidence="2">
    <location>
        <begin position="470"/>
        <end position="479"/>
    </location>
</feature>
<comment type="caution">
    <text evidence="3">The sequence shown here is derived from an EMBL/GenBank/DDBJ whole genome shotgun (WGS) entry which is preliminary data.</text>
</comment>
<keyword evidence="4" id="KW-1185">Reference proteome</keyword>
<proteinExistence type="predicted"/>
<feature type="compositionally biased region" description="Basic residues" evidence="2">
    <location>
        <begin position="530"/>
        <end position="539"/>
    </location>
</feature>
<feature type="compositionally biased region" description="Basic and acidic residues" evidence="2">
    <location>
        <begin position="273"/>
        <end position="286"/>
    </location>
</feature>
<feature type="compositionally biased region" description="Polar residues" evidence="2">
    <location>
        <begin position="508"/>
        <end position="529"/>
    </location>
</feature>
<feature type="region of interest" description="Disordered" evidence="2">
    <location>
        <begin position="463"/>
        <end position="539"/>
    </location>
</feature>
<organism evidence="3 4">
    <name type="scientific">Cymbomonas tetramitiformis</name>
    <dbReference type="NCBI Taxonomy" id="36881"/>
    <lineage>
        <taxon>Eukaryota</taxon>
        <taxon>Viridiplantae</taxon>
        <taxon>Chlorophyta</taxon>
        <taxon>Pyramimonadophyceae</taxon>
        <taxon>Pyramimonadales</taxon>
        <taxon>Pyramimonadaceae</taxon>
        <taxon>Cymbomonas</taxon>
    </lineage>
</organism>
<feature type="coiled-coil region" evidence="1">
    <location>
        <begin position="327"/>
        <end position="379"/>
    </location>
</feature>
<evidence type="ECO:0000313" key="3">
    <source>
        <dbReference type="EMBL" id="KAK3240189.1"/>
    </source>
</evidence>
<protein>
    <submittedName>
        <fullName evidence="3">Uncharacterized protein</fullName>
    </submittedName>
</protein>
<sequence length="539" mass="59296">MTNSFSVSHLPPVPHPPLWCSQGQRANVVPAGPPPAPRLERVREEIYTPVVNIVSPAPQAYAYTPKLIGHHEHVNAAATPGNRRPVSDLRSGLSEEQQVLKAQMREQLLRDLEEQVREKKAAQAKSKAQAQAAERPHVAAYKLQASTEVPEQPRQEEWGEYGSEASGTRELPRGQSKPSALKSRASKGRKNPSKLRIQIPETPTSQASQRERRTSVASLQSPQSMQESIISLVEQQHYPQPHGSGGHRLDPLRSRQRRRAAARPRVGQSARPGDPRRSEPESEFEARSSQNLTAGSGKARSREGGMQPQLTKRTAGKKDGDMSVSIRSSASEEIMSAIKDLKEEQEQIRAQMLMQTTLLERMQEQTRDAQRERDEARMEFSRMQAAAQALSTDLLVAQGSEGGDSIDRFVVDTHMLPAHTTDIPDNINTAQSLDVQPLLRHTSPIRFQRGATPRRTSMQSLIGASSNSAGAGGKSGTGGKKPNLAGRPGEKLHRTVNKSSSAKKEGDSLSSFLENRSNSKKQASTAQRQNYRRGKSIWG</sequence>
<feature type="compositionally biased region" description="Polar residues" evidence="2">
    <location>
        <begin position="215"/>
        <end position="238"/>
    </location>
</feature>
<dbReference type="AlphaFoldDB" id="A0AAE0EU13"/>
<feature type="region of interest" description="Disordered" evidence="2">
    <location>
        <begin position="145"/>
        <end position="324"/>
    </location>
</feature>
<gene>
    <name evidence="3" type="ORF">CYMTET_49960</name>
</gene>
<evidence type="ECO:0000256" key="1">
    <source>
        <dbReference type="SAM" id="Coils"/>
    </source>
</evidence>
<accession>A0AAE0EU13</accession>
<feature type="coiled-coil region" evidence="1">
    <location>
        <begin position="102"/>
        <end position="129"/>
    </location>
</feature>
<feature type="compositionally biased region" description="Basic residues" evidence="2">
    <location>
        <begin position="184"/>
        <end position="193"/>
    </location>
</feature>
<reference evidence="3 4" key="1">
    <citation type="journal article" date="2015" name="Genome Biol. Evol.">
        <title>Comparative Genomics of a Bacterivorous Green Alga Reveals Evolutionary Causalities and Consequences of Phago-Mixotrophic Mode of Nutrition.</title>
        <authorList>
            <person name="Burns J.A."/>
            <person name="Paasch A."/>
            <person name="Narechania A."/>
            <person name="Kim E."/>
        </authorList>
    </citation>
    <scope>NUCLEOTIDE SEQUENCE [LARGE SCALE GENOMIC DNA]</scope>
    <source>
        <strain evidence="3 4">PLY_AMNH</strain>
    </source>
</reference>
<dbReference type="EMBL" id="LGRX02033718">
    <property type="protein sequence ID" value="KAK3240189.1"/>
    <property type="molecule type" value="Genomic_DNA"/>
</dbReference>